<dbReference type="GO" id="GO:0051301">
    <property type="term" value="P:cell division"/>
    <property type="evidence" value="ECO:0007669"/>
    <property type="project" value="UniProtKB-KW"/>
</dbReference>
<keyword evidence="5 12" id="KW-0808">Transferase</keyword>
<dbReference type="GO" id="GO:0008760">
    <property type="term" value="F:UDP-N-acetylglucosamine 1-carboxyvinyltransferase activity"/>
    <property type="evidence" value="ECO:0007669"/>
    <property type="project" value="UniProtKB-UniRule"/>
</dbReference>
<evidence type="ECO:0000256" key="8">
    <source>
        <dbReference type="ARBA" id="ARBA00023306"/>
    </source>
</evidence>
<dbReference type="UniPathway" id="UPA00219"/>
<feature type="domain" description="Enolpyruvate transferase" evidence="13">
    <location>
        <begin position="7"/>
        <end position="406"/>
    </location>
</feature>
<evidence type="ECO:0000256" key="11">
    <source>
        <dbReference type="ARBA" id="ARBA00047527"/>
    </source>
</evidence>
<reference evidence="15" key="1">
    <citation type="submission" date="2016-11" db="EMBL/GenBank/DDBJ databases">
        <authorList>
            <person name="Varghese N."/>
            <person name="Submissions S."/>
        </authorList>
    </citation>
    <scope>NUCLEOTIDE SEQUENCE [LARGE SCALE GENOMIC DNA]</scope>
    <source>
        <strain evidence="15">USBA-503</strain>
    </source>
</reference>
<accession>A0A1M6Q3R8</accession>
<dbReference type="FunFam" id="3.65.10.10:FF:000001">
    <property type="entry name" value="UDP-N-acetylglucosamine 1-carboxyvinyltransferase"/>
    <property type="match status" value="1"/>
</dbReference>
<feature type="binding site" evidence="12">
    <location>
        <position position="305"/>
    </location>
    <ligand>
        <name>UDP-N-acetyl-alpha-D-glucosamine</name>
        <dbReference type="ChEBI" id="CHEBI:57705"/>
    </ligand>
</feature>
<evidence type="ECO:0000256" key="2">
    <source>
        <dbReference type="ARBA" id="ARBA00004752"/>
    </source>
</evidence>
<evidence type="ECO:0000256" key="1">
    <source>
        <dbReference type="ARBA" id="ARBA00004496"/>
    </source>
</evidence>
<dbReference type="CDD" id="cd01555">
    <property type="entry name" value="UdpNAET"/>
    <property type="match status" value="1"/>
</dbReference>
<keyword evidence="9 12" id="KW-0961">Cell wall biogenesis/degradation</keyword>
<dbReference type="RefSeq" id="WP_072873773.1">
    <property type="nucleotide sequence ID" value="NZ_FRAF01000009.1"/>
</dbReference>
<keyword evidence="8 12" id="KW-0131">Cell cycle</keyword>
<keyword evidence="3 12" id="KW-0963">Cytoplasm</keyword>
<dbReference type="GO" id="GO:0008360">
    <property type="term" value="P:regulation of cell shape"/>
    <property type="evidence" value="ECO:0007669"/>
    <property type="project" value="UniProtKB-KW"/>
</dbReference>
<evidence type="ECO:0000313" key="15">
    <source>
        <dbReference type="Proteomes" id="UP000184016"/>
    </source>
</evidence>
<comment type="catalytic activity">
    <reaction evidence="11 12">
        <text>phosphoenolpyruvate + UDP-N-acetyl-alpha-D-glucosamine = UDP-N-acetyl-3-O-(1-carboxyvinyl)-alpha-D-glucosamine + phosphate</text>
        <dbReference type="Rhea" id="RHEA:18681"/>
        <dbReference type="ChEBI" id="CHEBI:43474"/>
        <dbReference type="ChEBI" id="CHEBI:57705"/>
        <dbReference type="ChEBI" id="CHEBI:58702"/>
        <dbReference type="ChEBI" id="CHEBI:68483"/>
        <dbReference type="EC" id="2.5.1.7"/>
    </reaction>
</comment>
<dbReference type="EMBL" id="FRAF01000009">
    <property type="protein sequence ID" value="SHK14894.1"/>
    <property type="molecule type" value="Genomic_DNA"/>
</dbReference>
<name>A0A1M6Q3R8_9BACL</name>
<dbReference type="InterPro" id="IPR036968">
    <property type="entry name" value="Enolpyruvate_Tfrase_sf"/>
</dbReference>
<comment type="subcellular location">
    <subcellularLocation>
        <location evidence="1 12">Cytoplasm</location>
    </subcellularLocation>
</comment>
<dbReference type="AlphaFoldDB" id="A0A1M6Q3R8"/>
<dbReference type="HAMAP" id="MF_00111">
    <property type="entry name" value="MurA"/>
    <property type="match status" value="1"/>
</dbReference>
<organism evidence="14 15">
    <name type="scientific">Alicyclobacillus tolerans</name>
    <dbReference type="NCBI Taxonomy" id="90970"/>
    <lineage>
        <taxon>Bacteria</taxon>
        <taxon>Bacillati</taxon>
        <taxon>Bacillota</taxon>
        <taxon>Bacilli</taxon>
        <taxon>Bacillales</taxon>
        <taxon>Alicyclobacillaceae</taxon>
        <taxon>Alicyclobacillus</taxon>
    </lineage>
</organism>
<dbReference type="GO" id="GO:0071555">
    <property type="term" value="P:cell wall organization"/>
    <property type="evidence" value="ECO:0007669"/>
    <property type="project" value="UniProtKB-KW"/>
</dbReference>
<evidence type="ECO:0000259" key="13">
    <source>
        <dbReference type="Pfam" id="PF00275"/>
    </source>
</evidence>
<dbReference type="EC" id="2.5.1.7" evidence="12"/>
<evidence type="ECO:0000256" key="7">
    <source>
        <dbReference type="ARBA" id="ARBA00022984"/>
    </source>
</evidence>
<comment type="pathway">
    <text evidence="2 12">Cell wall biogenesis; peptidoglycan biosynthesis.</text>
</comment>
<feature type="modified residue" description="2-(S-cysteinyl)pyruvic acid O-phosphothioketal" evidence="12">
    <location>
        <position position="117"/>
    </location>
</feature>
<dbReference type="GO" id="GO:0019277">
    <property type="term" value="P:UDP-N-acetylgalactosamine biosynthetic process"/>
    <property type="evidence" value="ECO:0007669"/>
    <property type="project" value="InterPro"/>
</dbReference>
<feature type="binding site" evidence="12">
    <location>
        <position position="93"/>
    </location>
    <ligand>
        <name>UDP-N-acetyl-alpha-D-glucosamine</name>
        <dbReference type="ChEBI" id="CHEBI:57705"/>
    </ligand>
</feature>
<comment type="similarity">
    <text evidence="10 12">Belongs to the EPSP synthase family. MurA subfamily.</text>
</comment>
<dbReference type="InterPro" id="IPR001986">
    <property type="entry name" value="Enolpyruvate_Tfrase_dom"/>
</dbReference>
<keyword evidence="7 12" id="KW-0573">Peptidoglycan synthesis</keyword>
<comment type="caution">
    <text evidence="12">Lacks conserved residue(s) required for the propagation of feature annotation.</text>
</comment>
<gene>
    <name evidence="12" type="primary">murA</name>
    <name evidence="14" type="ORF">SAMN05443507_10946</name>
</gene>
<dbReference type="Pfam" id="PF00275">
    <property type="entry name" value="EPSP_synthase"/>
    <property type="match status" value="1"/>
</dbReference>
<evidence type="ECO:0000256" key="4">
    <source>
        <dbReference type="ARBA" id="ARBA00022618"/>
    </source>
</evidence>
<feature type="binding site" evidence="12">
    <location>
        <position position="327"/>
    </location>
    <ligand>
        <name>UDP-N-acetyl-alpha-D-glucosamine</name>
        <dbReference type="ChEBI" id="CHEBI:57705"/>
    </ligand>
</feature>
<sequence length="420" mass="45829">MDVYRIQGGRVLQGETRIYGAKNAALPILAASLMVRGVTRLHDVPNLQDVQVMLEILQRLGARAEWIEPGTVEIDATNVSSTDVPEDLMQRMRSSIFLMGPLLARFGDVRLSKPGGCVIGQRPIDYHLRGIRQLGAKVEEQHGFIRCTSHRLYGNLLSLDFPSVGATENLMMAAALADGETIIENAAREPEIVDLARFLNACGAKIRGAGEHRIVISGVHHLHDGEHTVIPDRIVTGTLLMAAAITGGEVVLRNADANHLLAVLGKLQESGLRVYSEHDIITCKRADAIRPVDMRTEPYPGFPTDLQAPFMSMLTLAKGTSILRENVFEARFKHVDELLRMGADIRVDMRTAVIRGVSRLSGATVEASDLRGGAALVVAALAAEGETEIRGLRHIDRGYESLHQQLAQLGASIERLELNC</sequence>
<proteinExistence type="inferred from homology"/>
<keyword evidence="12" id="KW-0670">Pyruvate</keyword>
<dbReference type="PANTHER" id="PTHR43783">
    <property type="entry name" value="UDP-N-ACETYLGLUCOSAMINE 1-CARBOXYVINYLTRANSFERASE"/>
    <property type="match status" value="1"/>
</dbReference>
<dbReference type="SUPFAM" id="SSF55205">
    <property type="entry name" value="EPT/RTPC-like"/>
    <property type="match status" value="1"/>
</dbReference>
<keyword evidence="6 12" id="KW-0133">Cell shape</keyword>
<dbReference type="InterPro" id="IPR050068">
    <property type="entry name" value="MurA_subfamily"/>
</dbReference>
<dbReference type="NCBIfam" id="TIGR01072">
    <property type="entry name" value="murA"/>
    <property type="match status" value="1"/>
</dbReference>
<keyword evidence="4 12" id="KW-0132">Cell division</keyword>
<comment type="function">
    <text evidence="12">Cell wall formation. Adds enolpyruvyl to UDP-N-acetylglucosamine.</text>
</comment>
<feature type="active site" description="Proton donor" evidence="12">
    <location>
        <position position="117"/>
    </location>
</feature>
<dbReference type="GO" id="GO:0009252">
    <property type="term" value="P:peptidoglycan biosynthetic process"/>
    <property type="evidence" value="ECO:0007669"/>
    <property type="project" value="UniProtKB-UniRule"/>
</dbReference>
<evidence type="ECO:0000313" key="14">
    <source>
        <dbReference type="EMBL" id="SHK14894.1"/>
    </source>
</evidence>
<evidence type="ECO:0000256" key="9">
    <source>
        <dbReference type="ARBA" id="ARBA00023316"/>
    </source>
</evidence>
<dbReference type="Gene3D" id="3.65.10.10">
    <property type="entry name" value="Enolpyruvate transferase domain"/>
    <property type="match status" value="2"/>
</dbReference>
<dbReference type="STRING" id="1830138.SAMN05443507_10946"/>
<dbReference type="InterPro" id="IPR005750">
    <property type="entry name" value="UDP_GlcNAc_COvinyl_MurA"/>
</dbReference>
<evidence type="ECO:0000256" key="3">
    <source>
        <dbReference type="ARBA" id="ARBA00022490"/>
    </source>
</evidence>
<dbReference type="GO" id="GO:0005737">
    <property type="term" value="C:cytoplasm"/>
    <property type="evidence" value="ECO:0007669"/>
    <property type="project" value="UniProtKB-SubCell"/>
</dbReference>
<keyword evidence="15" id="KW-1185">Reference proteome</keyword>
<dbReference type="OrthoDB" id="9803760at2"/>
<evidence type="ECO:0000256" key="6">
    <source>
        <dbReference type="ARBA" id="ARBA00022960"/>
    </source>
</evidence>
<dbReference type="InterPro" id="IPR013792">
    <property type="entry name" value="RNA3'P_cycl/enolpyr_Trfase_a/b"/>
</dbReference>
<evidence type="ECO:0000256" key="5">
    <source>
        <dbReference type="ARBA" id="ARBA00022679"/>
    </source>
</evidence>
<evidence type="ECO:0000256" key="12">
    <source>
        <dbReference type="HAMAP-Rule" id="MF_00111"/>
    </source>
</evidence>
<dbReference type="Proteomes" id="UP000184016">
    <property type="component" value="Unassembled WGS sequence"/>
</dbReference>
<protein>
    <recommendedName>
        <fullName evidence="12">UDP-N-acetylglucosamine 1-carboxyvinyltransferase</fullName>
        <ecNumber evidence="12">2.5.1.7</ecNumber>
    </recommendedName>
    <alternativeName>
        <fullName evidence="12">Enoylpyruvate transferase</fullName>
    </alternativeName>
    <alternativeName>
        <fullName evidence="12">UDP-N-acetylglucosamine enolpyruvyl transferase</fullName>
        <shortName evidence="12">EPT</shortName>
    </alternativeName>
</protein>
<dbReference type="NCBIfam" id="NF006873">
    <property type="entry name" value="PRK09369.1"/>
    <property type="match status" value="1"/>
</dbReference>
<evidence type="ECO:0000256" key="10">
    <source>
        <dbReference type="ARBA" id="ARBA00038367"/>
    </source>
</evidence>
<dbReference type="PANTHER" id="PTHR43783:SF1">
    <property type="entry name" value="UDP-N-ACETYLGLUCOSAMINE 1-CARBOXYVINYLTRANSFERASE"/>
    <property type="match status" value="1"/>
</dbReference>
<feature type="binding site" evidence="12">
    <location>
        <begin position="22"/>
        <end position="23"/>
    </location>
    <ligand>
        <name>phosphoenolpyruvate</name>
        <dbReference type="ChEBI" id="CHEBI:58702"/>
    </ligand>
</feature>